<dbReference type="OrthoDB" id="9757917at2"/>
<evidence type="ECO:0000259" key="13">
    <source>
        <dbReference type="SMART" id="SM00487"/>
    </source>
</evidence>
<feature type="compositionally biased region" description="Basic and acidic residues" evidence="11">
    <location>
        <begin position="370"/>
        <end position="381"/>
    </location>
</feature>
<dbReference type="GO" id="GO:0003723">
    <property type="term" value="F:RNA binding"/>
    <property type="evidence" value="ECO:0007669"/>
    <property type="project" value="UniProtKB-KW"/>
</dbReference>
<dbReference type="Pfam" id="PF21138">
    <property type="entry name" value="SMUBP-2_HCS1_1B"/>
    <property type="match status" value="1"/>
</dbReference>
<dbReference type="PANTHER" id="PTHR43788">
    <property type="entry name" value="DNA2/NAM7 HELICASE FAMILY MEMBER"/>
    <property type="match status" value="1"/>
</dbReference>
<dbReference type="GO" id="GO:0003677">
    <property type="term" value="F:DNA binding"/>
    <property type="evidence" value="ECO:0007669"/>
    <property type="project" value="InterPro"/>
</dbReference>
<feature type="region of interest" description="Disordered" evidence="11">
    <location>
        <begin position="370"/>
        <end position="393"/>
    </location>
</feature>
<feature type="domain" description="AAA+ ATPase" evidence="12">
    <location>
        <begin position="276"/>
        <end position="475"/>
    </location>
</feature>
<dbReference type="CDD" id="cd12252">
    <property type="entry name" value="RRM_DbpA"/>
    <property type="match status" value="1"/>
</dbReference>
<keyword evidence="6" id="KW-0378">Hydrolase</keyword>
<keyword evidence="10" id="KW-0175">Coiled coil</keyword>
<keyword evidence="4" id="KW-0963">Cytoplasm</keyword>
<dbReference type="EMBL" id="VNHY01000001">
    <property type="protein sequence ID" value="TYP94735.1"/>
    <property type="molecule type" value="Genomic_DNA"/>
</dbReference>
<evidence type="ECO:0000256" key="1">
    <source>
        <dbReference type="ARBA" id="ARBA00004496"/>
    </source>
</evidence>
<feature type="domain" description="Helicase ATP-binding" evidence="13">
    <location>
        <begin position="258"/>
        <end position="542"/>
    </location>
</feature>
<evidence type="ECO:0000256" key="3">
    <source>
        <dbReference type="ARBA" id="ARBA00012551"/>
    </source>
</evidence>
<comment type="similarity">
    <text evidence="2">Belongs to the DNA2/NAM7 helicase family.</text>
</comment>
<dbReference type="PANTHER" id="PTHR43788:SF8">
    <property type="entry name" value="DNA-BINDING PROTEIN SMUBP-2"/>
    <property type="match status" value="1"/>
</dbReference>
<dbReference type="AlphaFoldDB" id="A0A5D3YKR2"/>
<dbReference type="InterPro" id="IPR014001">
    <property type="entry name" value="Helicase_ATP-bd"/>
</dbReference>
<dbReference type="InterPro" id="IPR041677">
    <property type="entry name" value="DNA2/NAM7_AAA_11"/>
</dbReference>
<dbReference type="Pfam" id="PF13086">
    <property type="entry name" value="AAA_11"/>
    <property type="match status" value="1"/>
</dbReference>
<dbReference type="InterPro" id="IPR004483">
    <property type="entry name" value="SMUBP-2/Hcs1-like"/>
</dbReference>
<dbReference type="SUPFAM" id="SSF52540">
    <property type="entry name" value="P-loop containing nucleoside triphosphate hydrolases"/>
    <property type="match status" value="1"/>
</dbReference>
<dbReference type="Pfam" id="PF03880">
    <property type="entry name" value="DbpA"/>
    <property type="match status" value="1"/>
</dbReference>
<dbReference type="Pfam" id="PF13087">
    <property type="entry name" value="AAA_12"/>
    <property type="match status" value="1"/>
</dbReference>
<dbReference type="SMART" id="SM00487">
    <property type="entry name" value="DEXDc"/>
    <property type="match status" value="1"/>
</dbReference>
<dbReference type="InterPro" id="IPR003593">
    <property type="entry name" value="AAA+_ATPase"/>
</dbReference>
<evidence type="ECO:0000256" key="7">
    <source>
        <dbReference type="ARBA" id="ARBA00022806"/>
    </source>
</evidence>
<comment type="subcellular location">
    <subcellularLocation>
        <location evidence="1">Cytoplasm</location>
    </subcellularLocation>
</comment>
<dbReference type="InterPro" id="IPR027417">
    <property type="entry name" value="P-loop_NTPase"/>
</dbReference>
<dbReference type="InterPro" id="IPR048761">
    <property type="entry name" value="SMUBP-2_HCS1_1B"/>
</dbReference>
<keyword evidence="15" id="KW-1185">Reference proteome</keyword>
<dbReference type="EC" id="3.6.4.12" evidence="3"/>
<dbReference type="Proteomes" id="UP000324595">
    <property type="component" value="Unassembled WGS sequence"/>
</dbReference>
<dbReference type="Gene3D" id="2.40.30.270">
    <property type="match status" value="1"/>
</dbReference>
<evidence type="ECO:0000313" key="14">
    <source>
        <dbReference type="EMBL" id="TYP94735.1"/>
    </source>
</evidence>
<dbReference type="Gene3D" id="3.40.50.300">
    <property type="entry name" value="P-loop containing nucleotide triphosphate hydrolases"/>
    <property type="match status" value="2"/>
</dbReference>
<protein>
    <recommendedName>
        <fullName evidence="3">DNA helicase</fullName>
        <ecNumber evidence="3">3.6.4.12</ecNumber>
    </recommendedName>
</protein>
<dbReference type="GO" id="GO:0016787">
    <property type="term" value="F:hydrolase activity"/>
    <property type="evidence" value="ECO:0007669"/>
    <property type="project" value="UniProtKB-KW"/>
</dbReference>
<proteinExistence type="inferred from homology"/>
<dbReference type="GO" id="GO:0005524">
    <property type="term" value="F:ATP binding"/>
    <property type="evidence" value="ECO:0007669"/>
    <property type="project" value="UniProtKB-KW"/>
</dbReference>
<reference evidence="14 15" key="1">
    <citation type="submission" date="2019-07" db="EMBL/GenBank/DDBJ databases">
        <title>Genomic Encyclopedia of Archaeal and Bacterial Type Strains, Phase II (KMG-II): from individual species to whole genera.</title>
        <authorList>
            <person name="Goeker M."/>
        </authorList>
    </citation>
    <scope>NUCLEOTIDE SEQUENCE [LARGE SCALE GENOMIC DNA]</scope>
    <source>
        <strain evidence="14 15">DSM 21935</strain>
    </source>
</reference>
<evidence type="ECO:0000256" key="11">
    <source>
        <dbReference type="SAM" id="MobiDB-lite"/>
    </source>
</evidence>
<evidence type="ECO:0000256" key="4">
    <source>
        <dbReference type="ARBA" id="ARBA00022490"/>
    </source>
</evidence>
<dbReference type="Gene3D" id="3.30.70.330">
    <property type="match status" value="1"/>
</dbReference>
<dbReference type="InterPro" id="IPR005580">
    <property type="entry name" value="DbpA/CsdA_RNA-bd_dom"/>
</dbReference>
<evidence type="ECO:0000313" key="15">
    <source>
        <dbReference type="Proteomes" id="UP000324595"/>
    </source>
</evidence>
<dbReference type="InterPro" id="IPR012677">
    <property type="entry name" value="Nucleotide-bd_a/b_plait_sf"/>
</dbReference>
<dbReference type="InterPro" id="IPR041679">
    <property type="entry name" value="DNA2/NAM7-like_C"/>
</dbReference>
<keyword evidence="5" id="KW-0547">Nucleotide-binding</keyword>
<feature type="coiled-coil region" evidence="10">
    <location>
        <begin position="420"/>
        <end position="447"/>
    </location>
</feature>
<gene>
    <name evidence="14" type="ORF">LX73_0022</name>
</gene>
<dbReference type="PROSITE" id="PS50889">
    <property type="entry name" value="S4"/>
    <property type="match status" value="1"/>
</dbReference>
<sequence length="744" mass="83478">MEHILITEIDNQGPGDILGAIGGETDIDPAIIGNIDINGSKAFVEVNGKKATKLAKQLDGKKVGQSRVSVRDVDTENFEDLETVFEYSDRLKQLVELEREQEMREHEESIRTLSGQQREADGKAILHLRGRDEGNALEGKLVKFMRQHKGEPLPETEISVGDLVMISHRDPLLSDNPTGTVVQKTNYSITAAFDQPRSFIFGKGLRMDLYVNDITYQRMKDALTQLEEAKGALAELRNIFVGIQAPIPSDDKEVEEWFNGDLNESQKKAVSASLGADDFHLIHGPPGTGKTTTAIEVIEQAMADGKSVLATAASNTAVDNILDFLLDRSKEAVRVGHPARVTPKLKEHTLDSLIKEHPKFSQSEELRKQAFEKKEEQEEFTHPSGKYRRGMSNSKIKELAEDGRSSRGVSADKIQEMAQWIEIQDDIEELFEEADQLREEAVDELLDSKQVICTTNSTAGSELLEGRHFDLVVIDEATQATEPSCLIPITHGRKVIMAGDHRQLPPTVKNRKAAEQGFKETLFERLAEKYSGKRSMLDIQYRMHEKIMDFSSRQFYEEGLSADESVNTHTLTDLQLDINAFDNELMDILDPAEPVVFVDTVQLDAAERSRQGSTSKENPEEALWVSNMVDNLLRAGAYPSDIAVISPYDDQVDLLDRKIDVEDLEVKTVDGFQGREKEVIIISLTRSNKDDQIGFLKDVRRLNVSLTRAKRKLIVVGDSATVTSHETYREFVDYVKSWGRVVRL</sequence>
<evidence type="ECO:0000259" key="12">
    <source>
        <dbReference type="SMART" id="SM00382"/>
    </source>
</evidence>
<dbReference type="RefSeq" id="WP_148897437.1">
    <property type="nucleotide sequence ID" value="NZ_VNHY01000001.1"/>
</dbReference>
<name>A0A5D3YKR2_9BACT</name>
<keyword evidence="7 14" id="KW-0347">Helicase</keyword>
<evidence type="ECO:0000256" key="8">
    <source>
        <dbReference type="ARBA" id="ARBA00022840"/>
    </source>
</evidence>
<dbReference type="InterPro" id="IPR050534">
    <property type="entry name" value="Coronavir_polyprotein_1ab"/>
</dbReference>
<dbReference type="GO" id="GO:0005737">
    <property type="term" value="C:cytoplasm"/>
    <property type="evidence" value="ECO:0007669"/>
    <property type="project" value="UniProtKB-SubCell"/>
</dbReference>
<organism evidence="14 15">
    <name type="scientific">Fodinibius salinus</name>
    <dbReference type="NCBI Taxonomy" id="860790"/>
    <lineage>
        <taxon>Bacteria</taxon>
        <taxon>Pseudomonadati</taxon>
        <taxon>Balneolota</taxon>
        <taxon>Balneolia</taxon>
        <taxon>Balneolales</taxon>
        <taxon>Balneolaceae</taxon>
        <taxon>Fodinibius</taxon>
    </lineage>
</organism>
<keyword evidence="8" id="KW-0067">ATP-binding</keyword>
<dbReference type="GO" id="GO:0043139">
    <property type="term" value="F:5'-3' DNA helicase activity"/>
    <property type="evidence" value="ECO:0007669"/>
    <property type="project" value="TreeGrafter"/>
</dbReference>
<evidence type="ECO:0000256" key="2">
    <source>
        <dbReference type="ARBA" id="ARBA00007913"/>
    </source>
</evidence>
<dbReference type="CDD" id="cd18808">
    <property type="entry name" value="SF1_C_Upf1"/>
    <property type="match status" value="1"/>
</dbReference>
<evidence type="ECO:0000256" key="5">
    <source>
        <dbReference type="ARBA" id="ARBA00022741"/>
    </source>
</evidence>
<evidence type="ECO:0000256" key="10">
    <source>
        <dbReference type="SAM" id="Coils"/>
    </source>
</evidence>
<dbReference type="InterPro" id="IPR047187">
    <property type="entry name" value="SF1_C_Upf1"/>
</dbReference>
<keyword evidence="9" id="KW-0694">RNA-binding</keyword>
<evidence type="ECO:0000256" key="9">
    <source>
        <dbReference type="PROSITE-ProRule" id="PRU00182"/>
    </source>
</evidence>
<accession>A0A5D3YKR2</accession>
<dbReference type="SMART" id="SM00382">
    <property type="entry name" value="AAA"/>
    <property type="match status" value="1"/>
</dbReference>
<comment type="caution">
    <text evidence="14">The sequence shown here is derived from an EMBL/GenBank/DDBJ whole genome shotgun (WGS) entry which is preliminary data.</text>
</comment>
<dbReference type="FunFam" id="3.40.50.300:FF:000326">
    <property type="entry name" value="P-loop containing nucleoside triphosphate hydrolase"/>
    <property type="match status" value="1"/>
</dbReference>
<evidence type="ECO:0000256" key="6">
    <source>
        <dbReference type="ARBA" id="ARBA00022801"/>
    </source>
</evidence>
<dbReference type="GO" id="GO:0005694">
    <property type="term" value="C:chromosome"/>
    <property type="evidence" value="ECO:0007669"/>
    <property type="project" value="UniProtKB-ARBA"/>
</dbReference>
<dbReference type="NCBIfam" id="TIGR00376">
    <property type="entry name" value="IGHMBP2 family helicase"/>
    <property type="match status" value="1"/>
</dbReference>